<keyword evidence="3" id="KW-1185">Reference proteome</keyword>
<feature type="region of interest" description="Disordered" evidence="1">
    <location>
        <begin position="16"/>
        <end position="36"/>
    </location>
</feature>
<organism evidence="2 3">
    <name type="scientific">Streptosporangium album</name>
    <dbReference type="NCBI Taxonomy" id="47479"/>
    <lineage>
        <taxon>Bacteria</taxon>
        <taxon>Bacillati</taxon>
        <taxon>Actinomycetota</taxon>
        <taxon>Actinomycetes</taxon>
        <taxon>Streptosporangiales</taxon>
        <taxon>Streptosporangiaceae</taxon>
        <taxon>Streptosporangium</taxon>
    </lineage>
</organism>
<reference evidence="2 3" key="1">
    <citation type="submission" date="2020-08" db="EMBL/GenBank/DDBJ databases">
        <title>Sequencing the genomes of 1000 actinobacteria strains.</title>
        <authorList>
            <person name="Klenk H.-P."/>
        </authorList>
    </citation>
    <scope>NUCLEOTIDE SEQUENCE [LARGE SCALE GENOMIC DNA]</scope>
    <source>
        <strain evidence="2 3">DSM 43023</strain>
    </source>
</reference>
<accession>A0A7W7RTW7</accession>
<name>A0A7W7RTW7_9ACTN</name>
<proteinExistence type="predicted"/>
<evidence type="ECO:0000313" key="2">
    <source>
        <dbReference type="EMBL" id="MBB4938106.1"/>
    </source>
</evidence>
<sequence>MNQILLLVDVQRNMLLPPEPVPGAPEVSSAPRAAMP</sequence>
<comment type="caution">
    <text evidence="2">The sequence shown here is derived from an EMBL/GenBank/DDBJ whole genome shotgun (WGS) entry which is preliminary data.</text>
</comment>
<dbReference type="EMBL" id="JACHJU010000001">
    <property type="protein sequence ID" value="MBB4938106.1"/>
    <property type="molecule type" value="Genomic_DNA"/>
</dbReference>
<gene>
    <name evidence="2" type="ORF">FHR32_002411</name>
</gene>
<protein>
    <submittedName>
        <fullName evidence="2">Uncharacterized protein</fullName>
    </submittedName>
</protein>
<dbReference type="Proteomes" id="UP000534286">
    <property type="component" value="Unassembled WGS sequence"/>
</dbReference>
<evidence type="ECO:0000313" key="3">
    <source>
        <dbReference type="Proteomes" id="UP000534286"/>
    </source>
</evidence>
<evidence type="ECO:0000256" key="1">
    <source>
        <dbReference type="SAM" id="MobiDB-lite"/>
    </source>
</evidence>
<dbReference type="AlphaFoldDB" id="A0A7W7RTW7"/>